<dbReference type="PANTHER" id="PTHR33480">
    <property type="entry name" value="SET DOMAIN-CONTAINING PROTEIN-RELATED"/>
    <property type="match status" value="1"/>
</dbReference>
<feature type="region of interest" description="Disordered" evidence="1">
    <location>
        <begin position="77"/>
        <end position="106"/>
    </location>
</feature>
<evidence type="ECO:0000256" key="1">
    <source>
        <dbReference type="SAM" id="MobiDB-lite"/>
    </source>
</evidence>
<accession>A0ABR3NHH7</accession>
<dbReference type="PANTHER" id="PTHR33480:SF5">
    <property type="entry name" value="SI:DKEY-51D8.9"/>
    <property type="match status" value="1"/>
</dbReference>
<protein>
    <submittedName>
        <fullName evidence="2">Uncharacterized protein</fullName>
    </submittedName>
</protein>
<evidence type="ECO:0000313" key="2">
    <source>
        <dbReference type="EMBL" id="KAL1276435.1"/>
    </source>
</evidence>
<name>A0ABR3NHH7_9TELE</name>
<keyword evidence="3" id="KW-1185">Reference proteome</keyword>
<feature type="compositionally biased region" description="Polar residues" evidence="1">
    <location>
        <begin position="82"/>
        <end position="96"/>
    </location>
</feature>
<reference evidence="2 3" key="1">
    <citation type="submission" date="2023-09" db="EMBL/GenBank/DDBJ databases">
        <authorList>
            <person name="Wang M."/>
        </authorList>
    </citation>
    <scope>NUCLEOTIDE SEQUENCE [LARGE SCALE GENOMIC DNA]</scope>
    <source>
        <strain evidence="2">GT-2023</strain>
        <tissue evidence="2">Liver</tissue>
    </source>
</reference>
<dbReference type="Proteomes" id="UP001558613">
    <property type="component" value="Unassembled WGS sequence"/>
</dbReference>
<gene>
    <name evidence="2" type="ORF">QQF64_036058</name>
</gene>
<dbReference type="EMBL" id="JAYMGO010000004">
    <property type="protein sequence ID" value="KAL1276435.1"/>
    <property type="molecule type" value="Genomic_DNA"/>
</dbReference>
<comment type="caution">
    <text evidence="2">The sequence shown here is derived from an EMBL/GenBank/DDBJ whole genome shotgun (WGS) entry which is preliminary data.</text>
</comment>
<evidence type="ECO:0000313" key="3">
    <source>
        <dbReference type="Proteomes" id="UP001558613"/>
    </source>
</evidence>
<organism evidence="2 3">
    <name type="scientific">Cirrhinus molitorella</name>
    <name type="common">mud carp</name>
    <dbReference type="NCBI Taxonomy" id="172907"/>
    <lineage>
        <taxon>Eukaryota</taxon>
        <taxon>Metazoa</taxon>
        <taxon>Chordata</taxon>
        <taxon>Craniata</taxon>
        <taxon>Vertebrata</taxon>
        <taxon>Euteleostomi</taxon>
        <taxon>Actinopterygii</taxon>
        <taxon>Neopterygii</taxon>
        <taxon>Teleostei</taxon>
        <taxon>Ostariophysi</taxon>
        <taxon>Cypriniformes</taxon>
        <taxon>Cyprinidae</taxon>
        <taxon>Labeoninae</taxon>
        <taxon>Labeonini</taxon>
        <taxon>Cirrhinus</taxon>
    </lineage>
</organism>
<proteinExistence type="predicted"/>
<sequence>MAELRVGGLWAKIIILELPLPWIHEVPDPPWPLGSPTPPWLPELPYLPWRSSFTSSYSCPAPRVPAPLPGVVITAQEEPSGRGSTVTDQTVPSSSHHSTHLAPDNAHLHPMSTPINSLIKPHIKAHTSESFTVRSRELYVDSTLGILILSELLPTCDTYHLSPSSLIPSVSSSILQSRCVFPVSPGLHSPFPRASCYVKKTAWNKHEIQAVEKHMMRFIKDRKVPGKADCMRCKEVEPLALKNREWSTLKFYIKNRISALNRKDQTY</sequence>